<sequence>MATRRNEEYHLKQVIKAVRNFGFGQCHRCPVTLTEEAVCESHYRACKGQLPEGCVKCPVCQTWFLDNDALDVHGQRVHDWRLPNANNTTSDESDLVRKEGLSLEDKVGLARKKTRVIKSFYDGKFFIVVLEFEDGHVEERLLTSVKSLSGAKIKSSHYDGTKHLFRLADGTKYWEHPDGRLELCAEKDDACIGSQSSGTEQSGRLRSWTRLGSSRQTYSKKTVETRNDTSASIVHASASPRTQLSSPTSNSTTPKAQSLRPSTWQVGTRKDDRTPLPSPVRRKRRRKGDKGSEDTSEEMDFVDGRESPTEMIVSVVPLASEEGNEDVLVNRGQIKVLRKDMETWEKSQGEEGKQGVLNLNSSKLNCDAEEESDLDSQKEFFYEVTQQPGPQKQMKSHKIRAARHVDDEWLPTPEEMCRGRLGGRKKKLKSLQPGDKKPNENERVEQPKKSSKTQQTETCKEEEKQEQKDSKQLTRRISFPLMAEARISYTLEETDLSSKLKSSASSSRCIRIPNQVEDTLITTKKKKKKRMEHEQVVTDDRPEVVDVTPDVSLGDSDEEGTEGGGMELIVPDGSKSHMVVDDTMVHDEANDGHRDEVEEEQECTDEDRSAKQARNEESEDMQVETPESIEPIADRSPGEIEPSSLPRKKRRRAVKHKKKAKPKLPIDEEEVFAQYQELSSISCGACEAEFSGNFQLRDFAHHVCDVHNGLARPKGFSQEFTSAERTRALRISVEQLGRVHCPSSACLKELHSPPAWLYHAKTCPHALKALQEEQALGYSIIVDTGDRKPRASHLDVENLIDRKRTSATRAKEIMHKWQVTAEAPESDRNAEDQSDESNCMAVSISPSLLSSWKRQLASSGSIGCSKVGCSVEVFTVAEMQMHFLTCPCPSTDQYECLVCKQVMETEQDMKAHVRLKHPAWECGTVVRGKRNLFAQTSSDVSPAWLQGISLATQYRLENHEFRKILFPEWVPGTGDAWSIPLKEETLSFHLPSCLHSIPFGTNVECSSDVEFHSLHRFGATIDQGKVPTFFAGGPVTSGEWLPMPMYDLERQYLLVTTCSDMDELLPSLGAISRHSLIQVWDTNIQSILSTSDSPQVEPIFTYGLAVIGGPIWDLKCLPSGGYSQNLNRLGIVGCSCADGWIRIYSLPMPEAFDLIPGGIYEAAPVIGLCLCSSEVRNIPQCLSLAWSPSTPHDRLAGGMSSGILAVWDLGLNSSLLSTTTEDKSMAALLPIFTIQLHLDPVTSVSFCPTTGGRHLATVSLDRTLQVLDLNDPDLPVLSLRRPATLHDVSWLGQWPVLQFAEVAYGTTSFGAFYMNLGYPDAADRSWAVGSHGTFTVSHGDWLNASVVATTPDIILVLHRQMHHMLEDDKSMRKHRYTLTSVDVTCEQAELHYMAPTYEEAAKRFRLLFRDSPIVAVNNNAGAFTWIFLGLQSGLCRLIRLQGLESSHLKDKFRNLASGGWGVLPPTSRFEVRSIPRSRPLRLSSGRSCFSSIESIFTRWDFPRQRTLNVSLLLPDVTLRSDEMLNADRIAIGTTRSRLRATDGAPCAPRACGSHYDPDIHRGTPDPLDRFRTLNGRLDPPPRCDRGRTKQGVSADFDTDRRSPPEPPSRPQFDRNGHVRTWKRPEGDRNPFVAPLYVTPPLETETTGIQFLTERELGILANEGPKSVLKGASVSQQLRLTLEKARDITTRWLSHRFPPSSSPPPPPPPSPSSPPRILVLLPSGTAPSHLMRDWIVRTASRPTPDPELEDLQRALDSVRKNLIFRLPSTADPKLDPKSKFDRVFVLGSPDLLQSFRDARDLHSGRREGRFWLFHSDEDLPGDSVAELQHSDFLRSDRKFIRVASATGGGGPPTESTWLYRTGEFLKAAYPDWRTGQPTRLLPPVEDEDGREKGKRSPVVRLRRLGRSGGFPMFVTFDADFVRFAKTRDVGGGIEGIPTGEHDIVSMHRDLGLL</sequence>
<evidence type="ECO:0000256" key="1">
    <source>
        <dbReference type="ARBA" id="ARBA00004123"/>
    </source>
</evidence>
<evidence type="ECO:0000313" key="7">
    <source>
        <dbReference type="Proteomes" id="UP000677054"/>
    </source>
</evidence>
<feature type="compositionally biased region" description="Polar residues" evidence="4">
    <location>
        <begin position="239"/>
        <end position="266"/>
    </location>
</feature>
<evidence type="ECO:0000256" key="4">
    <source>
        <dbReference type="SAM" id="MobiDB-lite"/>
    </source>
</evidence>
<feature type="region of interest" description="Disordered" evidence="4">
    <location>
        <begin position="523"/>
        <end position="572"/>
    </location>
</feature>
<dbReference type="GO" id="GO:0000127">
    <property type="term" value="C:transcription factor TFIIIC complex"/>
    <property type="evidence" value="ECO:0007669"/>
    <property type="project" value="TreeGrafter"/>
</dbReference>
<name>A0A7R9A6R7_9CRUS</name>
<comment type="subcellular location">
    <subcellularLocation>
        <location evidence="1">Nucleus</location>
    </subcellularLocation>
</comment>
<dbReference type="InterPro" id="IPR001680">
    <property type="entry name" value="WD40_rpt"/>
</dbReference>
<feature type="compositionally biased region" description="Basic and acidic residues" evidence="4">
    <location>
        <begin position="587"/>
        <end position="596"/>
    </location>
</feature>
<evidence type="ECO:0000256" key="3">
    <source>
        <dbReference type="ARBA" id="ARBA00023242"/>
    </source>
</evidence>
<dbReference type="InterPro" id="IPR052416">
    <property type="entry name" value="GTF3C_component"/>
</dbReference>
<feature type="compositionally biased region" description="Basic and acidic residues" evidence="4">
    <location>
        <begin position="531"/>
        <end position="544"/>
    </location>
</feature>
<feature type="region of interest" description="Disordered" evidence="4">
    <location>
        <begin position="587"/>
        <end position="662"/>
    </location>
</feature>
<dbReference type="GO" id="GO:0006383">
    <property type="term" value="P:transcription by RNA polymerase III"/>
    <property type="evidence" value="ECO:0007669"/>
    <property type="project" value="TreeGrafter"/>
</dbReference>
<dbReference type="SMART" id="SM00355">
    <property type="entry name" value="ZnF_C2H2"/>
    <property type="match status" value="2"/>
</dbReference>
<feature type="region of interest" description="Disordered" evidence="4">
    <location>
        <begin position="364"/>
        <end position="478"/>
    </location>
</feature>
<dbReference type="InterPro" id="IPR013087">
    <property type="entry name" value="Znf_C2H2_type"/>
</dbReference>
<feature type="domain" description="C2H2-type" evidence="5">
    <location>
        <begin position="57"/>
        <end position="78"/>
    </location>
</feature>
<dbReference type="InterPro" id="IPR036322">
    <property type="entry name" value="WD40_repeat_dom_sf"/>
</dbReference>
<evidence type="ECO:0000256" key="2">
    <source>
        <dbReference type="ARBA" id="ARBA00023163"/>
    </source>
</evidence>
<dbReference type="PROSITE" id="PS00028">
    <property type="entry name" value="ZINC_FINGER_C2H2_1"/>
    <property type="match status" value="2"/>
</dbReference>
<dbReference type="EMBL" id="LR900323">
    <property type="protein sequence ID" value="CAD7245226.1"/>
    <property type="molecule type" value="Genomic_DNA"/>
</dbReference>
<evidence type="ECO:0000259" key="5">
    <source>
        <dbReference type="PROSITE" id="PS00028"/>
    </source>
</evidence>
<proteinExistence type="predicted"/>
<dbReference type="GO" id="GO:0005634">
    <property type="term" value="C:nucleus"/>
    <property type="evidence" value="ECO:0007669"/>
    <property type="project" value="UniProtKB-SubCell"/>
</dbReference>
<dbReference type="EMBL" id="CAJPEV010000806">
    <property type="protein sequence ID" value="CAG0888703.1"/>
    <property type="molecule type" value="Genomic_DNA"/>
</dbReference>
<evidence type="ECO:0000313" key="6">
    <source>
        <dbReference type="EMBL" id="CAD7245226.1"/>
    </source>
</evidence>
<feature type="domain" description="C2H2-type" evidence="5">
    <location>
        <begin position="896"/>
        <end position="917"/>
    </location>
</feature>
<dbReference type="PANTHER" id="PTHR15052:SF2">
    <property type="entry name" value="GENERAL TRANSCRIPTION FACTOR 3C POLYPEPTIDE 2"/>
    <property type="match status" value="1"/>
</dbReference>
<accession>A0A7R9A6R7</accession>
<keyword evidence="3" id="KW-0539">Nucleus</keyword>
<feature type="compositionally biased region" description="Basic and acidic residues" evidence="4">
    <location>
        <begin position="434"/>
        <end position="448"/>
    </location>
</feature>
<feature type="compositionally biased region" description="Basic residues" evidence="4">
    <location>
        <begin position="646"/>
        <end position="662"/>
    </location>
</feature>
<feature type="region of interest" description="Disordered" evidence="4">
    <location>
        <begin position="1693"/>
        <end position="1716"/>
    </location>
</feature>
<feature type="compositionally biased region" description="Basic and acidic residues" evidence="4">
    <location>
        <begin position="606"/>
        <end position="616"/>
    </location>
</feature>
<gene>
    <name evidence="6" type="ORF">DSTB1V02_LOCUS5100</name>
</gene>
<dbReference type="InterPro" id="IPR015943">
    <property type="entry name" value="WD40/YVTN_repeat-like_dom_sf"/>
</dbReference>
<feature type="compositionally biased region" description="Pro residues" evidence="4">
    <location>
        <begin position="1699"/>
        <end position="1713"/>
    </location>
</feature>
<feature type="region of interest" description="Disordered" evidence="4">
    <location>
        <begin position="192"/>
        <end position="302"/>
    </location>
</feature>
<dbReference type="PANTHER" id="PTHR15052">
    <property type="entry name" value="RNA POLYMERASE III TRANSCRIPTION INITIATION FACTOR COMPLEX SUBUNIT"/>
    <property type="match status" value="1"/>
</dbReference>
<feature type="region of interest" description="Disordered" evidence="4">
    <location>
        <begin position="1875"/>
        <end position="1895"/>
    </location>
</feature>
<feature type="compositionally biased region" description="Basic and acidic residues" evidence="4">
    <location>
        <begin position="458"/>
        <end position="472"/>
    </location>
</feature>
<protein>
    <recommendedName>
        <fullName evidence="5">C2H2-type domain-containing protein</fullName>
    </recommendedName>
</protein>
<organism evidence="6">
    <name type="scientific">Darwinula stevensoni</name>
    <dbReference type="NCBI Taxonomy" id="69355"/>
    <lineage>
        <taxon>Eukaryota</taxon>
        <taxon>Metazoa</taxon>
        <taxon>Ecdysozoa</taxon>
        <taxon>Arthropoda</taxon>
        <taxon>Crustacea</taxon>
        <taxon>Oligostraca</taxon>
        <taxon>Ostracoda</taxon>
        <taxon>Podocopa</taxon>
        <taxon>Podocopida</taxon>
        <taxon>Darwinulocopina</taxon>
        <taxon>Darwinuloidea</taxon>
        <taxon>Darwinulidae</taxon>
        <taxon>Darwinula</taxon>
    </lineage>
</organism>
<dbReference type="OrthoDB" id="6339630at2759"/>
<dbReference type="Proteomes" id="UP000677054">
    <property type="component" value="Unassembled WGS sequence"/>
</dbReference>
<feature type="compositionally biased region" description="Basic and acidic residues" evidence="4">
    <location>
        <begin position="1557"/>
        <end position="1571"/>
    </location>
</feature>
<dbReference type="SMART" id="SM00320">
    <property type="entry name" value="WD40"/>
    <property type="match status" value="3"/>
</dbReference>
<feature type="compositionally biased region" description="Basic and acidic residues" evidence="4">
    <location>
        <begin position="1611"/>
        <end position="1626"/>
    </location>
</feature>
<keyword evidence="2" id="KW-0804">Transcription</keyword>
<feature type="region of interest" description="Disordered" evidence="4">
    <location>
        <begin position="1557"/>
        <end position="1626"/>
    </location>
</feature>
<feature type="compositionally biased region" description="Polar residues" evidence="4">
    <location>
        <begin position="193"/>
        <end position="220"/>
    </location>
</feature>
<dbReference type="Gene3D" id="2.130.10.10">
    <property type="entry name" value="YVTN repeat-like/Quinoprotein amine dehydrogenase"/>
    <property type="match status" value="1"/>
</dbReference>
<keyword evidence="7" id="KW-1185">Reference proteome</keyword>
<reference evidence="6" key="1">
    <citation type="submission" date="2020-11" db="EMBL/GenBank/DDBJ databases">
        <authorList>
            <person name="Tran Van P."/>
        </authorList>
    </citation>
    <scope>NUCLEOTIDE SEQUENCE</scope>
</reference>
<dbReference type="SUPFAM" id="SSF50978">
    <property type="entry name" value="WD40 repeat-like"/>
    <property type="match status" value="1"/>
</dbReference>